<gene>
    <name evidence="18" type="ORF">ABC974_26690</name>
</gene>
<evidence type="ECO:0000313" key="18">
    <source>
        <dbReference type="EMBL" id="MEN2793240.1"/>
    </source>
</evidence>
<dbReference type="Proteomes" id="UP001419910">
    <property type="component" value="Unassembled WGS sequence"/>
</dbReference>
<proteinExistence type="inferred from homology"/>
<evidence type="ECO:0000256" key="9">
    <source>
        <dbReference type="ARBA" id="ARBA00023065"/>
    </source>
</evidence>
<evidence type="ECO:0000256" key="12">
    <source>
        <dbReference type="ARBA" id="ARBA00023170"/>
    </source>
</evidence>
<reference evidence="18 19" key="1">
    <citation type="submission" date="2024-05" db="EMBL/GenBank/DDBJ databases">
        <authorList>
            <person name="Liu Q."/>
            <person name="Xin Y.-H."/>
        </authorList>
    </citation>
    <scope>NUCLEOTIDE SEQUENCE [LARGE SCALE GENOMIC DNA]</scope>
    <source>
        <strain evidence="18 19">CGMCC 1.10181</strain>
    </source>
</reference>
<keyword evidence="7" id="KW-0732">Signal</keyword>
<evidence type="ECO:0000256" key="8">
    <source>
        <dbReference type="ARBA" id="ARBA00023004"/>
    </source>
</evidence>
<dbReference type="PANTHER" id="PTHR32552:SF68">
    <property type="entry name" value="FERRICHROME OUTER MEMBRANE TRANSPORTER_PHAGE RECEPTOR"/>
    <property type="match status" value="1"/>
</dbReference>
<dbReference type="InterPro" id="IPR012910">
    <property type="entry name" value="Plug_dom"/>
</dbReference>
<dbReference type="Gene3D" id="2.40.170.20">
    <property type="entry name" value="TonB-dependent receptor, beta-barrel domain"/>
    <property type="match status" value="1"/>
</dbReference>
<evidence type="ECO:0000256" key="11">
    <source>
        <dbReference type="ARBA" id="ARBA00023136"/>
    </source>
</evidence>
<dbReference type="SUPFAM" id="SSF56935">
    <property type="entry name" value="Porins"/>
    <property type="match status" value="1"/>
</dbReference>
<keyword evidence="8" id="KW-0408">Iron</keyword>
<comment type="similarity">
    <text evidence="2 14 15">Belongs to the TonB-dependent receptor family.</text>
</comment>
<evidence type="ECO:0000256" key="1">
    <source>
        <dbReference type="ARBA" id="ARBA00004571"/>
    </source>
</evidence>
<comment type="caution">
    <text evidence="18">The sequence shown here is derived from an EMBL/GenBank/DDBJ whole genome shotgun (WGS) entry which is preliminary data.</text>
</comment>
<name>A0ABU9YBP4_9SPHN</name>
<evidence type="ECO:0000256" key="5">
    <source>
        <dbReference type="ARBA" id="ARBA00022496"/>
    </source>
</evidence>
<evidence type="ECO:0000256" key="3">
    <source>
        <dbReference type="ARBA" id="ARBA00022448"/>
    </source>
</evidence>
<feature type="domain" description="TonB-dependent receptor plug" evidence="17">
    <location>
        <begin position="52"/>
        <end position="148"/>
    </location>
</feature>
<organism evidence="18 19">
    <name type="scientific">Sphingomonas oligophenolica</name>
    <dbReference type="NCBI Taxonomy" id="301154"/>
    <lineage>
        <taxon>Bacteria</taxon>
        <taxon>Pseudomonadati</taxon>
        <taxon>Pseudomonadota</taxon>
        <taxon>Alphaproteobacteria</taxon>
        <taxon>Sphingomonadales</taxon>
        <taxon>Sphingomonadaceae</taxon>
        <taxon>Sphingomonas</taxon>
    </lineage>
</organism>
<sequence length="692" mass="74394">MFASIFLAQGAYAQTVPADAPRSWGEDIVVAARRDGYVIRDSGSATRTPTPLIDVAQSVQVINKSLITDQDRRTLADALVNVSGVVPTKPEESALAQPLVRGFPAEIYLDGLPAFGINALADPTSLTGVERIEVVKGPTGTVYGGGAGAPLGGLINVDSVRPEDKLGGYVAFRAGSFATINPYADLNVPLGGGVAARITGEYQSNKSWIDEVKGYRWSIQPSISFQLGDRTELLLRGKYDRRSQLEYSGLPAAQALAGQVAASAFPGAPIGQPRSVIVNKLITAELRHKFSADLQLTVTGRYYYNKYDEYGSFIYPDFIGADPATPTVYPIFPINLPASVKEATVDANLLANVDTLGGHHELLVGFNYDHTNYDSAFNFDFTPVGLLDLAHPVYDLAFGPALPPLSTQTDTYDTIAGYVQDQATYGRLHLSGSLRYTRFTWHRVENATNVAYHNVSPRVGATFDIVPGAALFAGYATAFRGANQLVAVPGYNVKPETSRSFEGGLKLALGSAHVWGTLAAFELTRRNVPAADPNNFGYSIQTGEQRSRGFEADITWEPSRALSILANYAYTEAKVTRDEDATLVGQTLARVPKHSGRVAAHYRVLNGSAKGLSFGAGVTAFTAREVFLPNTVAVPGYAAVDAQASYDFGRFTVTVSGVNLGGHRGFDTYEYLSPVVIPIQPRSAYVMLKARF</sequence>
<evidence type="ECO:0000256" key="10">
    <source>
        <dbReference type="ARBA" id="ARBA00023077"/>
    </source>
</evidence>
<evidence type="ECO:0000256" key="13">
    <source>
        <dbReference type="ARBA" id="ARBA00023237"/>
    </source>
</evidence>
<dbReference type="Gene3D" id="2.170.130.10">
    <property type="entry name" value="TonB-dependent receptor, plug domain"/>
    <property type="match status" value="1"/>
</dbReference>
<keyword evidence="19" id="KW-1185">Reference proteome</keyword>
<protein>
    <submittedName>
        <fullName evidence="18">TonB-dependent siderophore receptor</fullName>
    </submittedName>
</protein>
<keyword evidence="12 18" id="KW-0675">Receptor</keyword>
<keyword evidence="13 14" id="KW-0998">Cell outer membrane</keyword>
<evidence type="ECO:0000256" key="2">
    <source>
        <dbReference type="ARBA" id="ARBA00009810"/>
    </source>
</evidence>
<dbReference type="PROSITE" id="PS52016">
    <property type="entry name" value="TONB_DEPENDENT_REC_3"/>
    <property type="match status" value="1"/>
</dbReference>
<dbReference type="InterPro" id="IPR010105">
    <property type="entry name" value="TonB_sidphr_rcpt"/>
</dbReference>
<dbReference type="Pfam" id="PF07715">
    <property type="entry name" value="Plug"/>
    <property type="match status" value="1"/>
</dbReference>
<keyword evidence="3 14" id="KW-0813">Transport</keyword>
<evidence type="ECO:0000259" key="16">
    <source>
        <dbReference type="Pfam" id="PF00593"/>
    </source>
</evidence>
<keyword evidence="9" id="KW-0406">Ion transport</keyword>
<keyword evidence="4 14" id="KW-1134">Transmembrane beta strand</keyword>
<feature type="domain" description="TonB-dependent receptor-like beta-barrel" evidence="16">
    <location>
        <begin position="229"/>
        <end position="660"/>
    </location>
</feature>
<dbReference type="CDD" id="cd01347">
    <property type="entry name" value="ligand_gated_channel"/>
    <property type="match status" value="1"/>
</dbReference>
<evidence type="ECO:0000256" key="4">
    <source>
        <dbReference type="ARBA" id="ARBA00022452"/>
    </source>
</evidence>
<dbReference type="InterPro" id="IPR000531">
    <property type="entry name" value="Beta-barrel_TonB"/>
</dbReference>
<evidence type="ECO:0000256" key="6">
    <source>
        <dbReference type="ARBA" id="ARBA00022692"/>
    </source>
</evidence>
<dbReference type="PANTHER" id="PTHR32552">
    <property type="entry name" value="FERRICHROME IRON RECEPTOR-RELATED"/>
    <property type="match status" value="1"/>
</dbReference>
<evidence type="ECO:0000259" key="17">
    <source>
        <dbReference type="Pfam" id="PF07715"/>
    </source>
</evidence>
<keyword evidence="11 14" id="KW-0472">Membrane</keyword>
<dbReference type="RefSeq" id="WP_343888461.1">
    <property type="nucleotide sequence ID" value="NZ_BAAAEH010000009.1"/>
</dbReference>
<keyword evidence="5" id="KW-0410">Iron transport</keyword>
<comment type="subcellular location">
    <subcellularLocation>
        <location evidence="1 14">Cell outer membrane</location>
        <topology evidence="1 14">Multi-pass membrane protein</topology>
    </subcellularLocation>
</comment>
<evidence type="ECO:0000256" key="7">
    <source>
        <dbReference type="ARBA" id="ARBA00022729"/>
    </source>
</evidence>
<dbReference type="NCBIfam" id="TIGR01783">
    <property type="entry name" value="TonB-siderophor"/>
    <property type="match status" value="1"/>
</dbReference>
<evidence type="ECO:0000256" key="14">
    <source>
        <dbReference type="PROSITE-ProRule" id="PRU01360"/>
    </source>
</evidence>
<dbReference type="InterPro" id="IPR037066">
    <property type="entry name" value="Plug_dom_sf"/>
</dbReference>
<dbReference type="InterPro" id="IPR036942">
    <property type="entry name" value="Beta-barrel_TonB_sf"/>
</dbReference>
<dbReference type="EMBL" id="JBDIME010000041">
    <property type="protein sequence ID" value="MEN2793240.1"/>
    <property type="molecule type" value="Genomic_DNA"/>
</dbReference>
<evidence type="ECO:0000313" key="19">
    <source>
        <dbReference type="Proteomes" id="UP001419910"/>
    </source>
</evidence>
<evidence type="ECO:0000256" key="15">
    <source>
        <dbReference type="RuleBase" id="RU003357"/>
    </source>
</evidence>
<keyword evidence="10 15" id="KW-0798">TonB box</keyword>
<keyword evidence="6 14" id="KW-0812">Transmembrane</keyword>
<accession>A0ABU9YBP4</accession>
<dbReference type="InterPro" id="IPR039426">
    <property type="entry name" value="TonB-dep_rcpt-like"/>
</dbReference>
<dbReference type="Pfam" id="PF00593">
    <property type="entry name" value="TonB_dep_Rec_b-barrel"/>
    <property type="match status" value="1"/>
</dbReference>